<reference evidence="15" key="2">
    <citation type="submission" date="2020-09" db="EMBL/GenBank/DDBJ databases">
        <authorList>
            <person name="Sun Q."/>
            <person name="Zhou Y."/>
        </authorList>
    </citation>
    <scope>NUCLEOTIDE SEQUENCE</scope>
    <source>
        <strain evidence="15">CGMCC 1.14988</strain>
    </source>
</reference>
<feature type="transmembrane region" description="Helical" evidence="12">
    <location>
        <begin position="183"/>
        <end position="206"/>
    </location>
</feature>
<keyword evidence="7 12" id="KW-0378">Hydrolase</keyword>
<keyword evidence="10 12" id="KW-0482">Metalloprotease</keyword>
<keyword evidence="8 12" id="KW-0862">Zinc</keyword>
<dbReference type="InterPro" id="IPR001915">
    <property type="entry name" value="Peptidase_M48"/>
</dbReference>
<dbReference type="AlphaFoldDB" id="A0A8J3ERY4"/>
<reference evidence="15" key="1">
    <citation type="journal article" date="2014" name="Int. J. Syst. Evol. Microbiol.">
        <title>Complete genome sequence of Corynebacterium casei LMG S-19264T (=DSM 44701T), isolated from a smear-ripened cheese.</title>
        <authorList>
            <consortium name="US DOE Joint Genome Institute (JGI-PGF)"/>
            <person name="Walter F."/>
            <person name="Albersmeier A."/>
            <person name="Kalinowski J."/>
            <person name="Ruckert C."/>
        </authorList>
    </citation>
    <scope>NUCLEOTIDE SEQUENCE</scope>
    <source>
        <strain evidence="15">CGMCC 1.14988</strain>
    </source>
</reference>
<evidence type="ECO:0000313" key="15">
    <source>
        <dbReference type="EMBL" id="GGI06009.1"/>
    </source>
</evidence>
<comment type="caution">
    <text evidence="15">The sequence shown here is derived from an EMBL/GenBank/DDBJ whole genome shotgun (WGS) entry which is preliminary data.</text>
</comment>
<keyword evidence="11 12" id="KW-0472">Membrane</keyword>
<keyword evidence="6 12" id="KW-0479">Metal-binding</keyword>
<comment type="cofactor">
    <cofactor evidence="12">
        <name>Zn(2+)</name>
        <dbReference type="ChEBI" id="CHEBI:29105"/>
    </cofactor>
    <text evidence="12">Binds 1 zinc ion per subunit.</text>
</comment>
<dbReference type="Pfam" id="PF01435">
    <property type="entry name" value="Peptidase_M48"/>
    <property type="match status" value="1"/>
</dbReference>
<keyword evidence="5 12" id="KW-0812">Transmembrane</keyword>
<feature type="binding site" evidence="12">
    <location>
        <position position="170"/>
    </location>
    <ligand>
        <name>Zn(2+)</name>
        <dbReference type="ChEBI" id="CHEBI:29105"/>
        <note>catalytic</note>
    </ligand>
</feature>
<dbReference type="GO" id="GO:0004222">
    <property type="term" value="F:metalloendopeptidase activity"/>
    <property type="evidence" value="ECO:0007669"/>
    <property type="project" value="UniProtKB-UniRule"/>
</dbReference>
<feature type="transmembrane region" description="Helical" evidence="12">
    <location>
        <begin position="226"/>
        <end position="246"/>
    </location>
</feature>
<keyword evidence="4 12" id="KW-0645">Protease</keyword>
<name>A0A8J3ERY4_9ACTN</name>
<dbReference type="PANTHER" id="PTHR43221:SF1">
    <property type="entry name" value="PROTEASE HTPX"/>
    <property type="match status" value="1"/>
</dbReference>
<evidence type="ECO:0000256" key="3">
    <source>
        <dbReference type="ARBA" id="ARBA00022475"/>
    </source>
</evidence>
<dbReference type="EC" id="3.4.24.-" evidence="12"/>
<dbReference type="OrthoDB" id="15218at2"/>
<evidence type="ECO:0000256" key="5">
    <source>
        <dbReference type="ARBA" id="ARBA00022692"/>
    </source>
</evidence>
<dbReference type="InterPro" id="IPR050083">
    <property type="entry name" value="HtpX_protease"/>
</dbReference>
<evidence type="ECO:0000256" key="9">
    <source>
        <dbReference type="ARBA" id="ARBA00022989"/>
    </source>
</evidence>
<accession>A0A8J3ERY4</accession>
<feature type="binding site" evidence="12">
    <location>
        <position position="174"/>
    </location>
    <ligand>
        <name>Zn(2+)</name>
        <dbReference type="ChEBI" id="CHEBI:29105"/>
        <note>catalytic</note>
    </ligand>
</feature>
<feature type="active site" evidence="12">
    <location>
        <position position="171"/>
    </location>
</feature>
<sequence length="396" mass="41821">MADGGGPDRDGARRPEPAVYDELQRANRRATRLLLGATVFLALVLVWILVGWFAPQAALDPVTAVPITAGGALLGVGGTYLAYRGGPAIALRAAKARPAPREQYPQLHNVFDEVCVSAGIANTRPKLYVVDDPAPNAFATGLRLEDSHVAVTTGLVERLPRYELRAVLAHEVAHIVNDDIRAVTVAVATAGLVALLADVLVRAMWFGGRGGRGGNRGGNSAGAAQVVFLVLGLLAVVLAPIAAQLIRFAVSRQREYLADATAADLLRDPQSMVNALRRLDADRTEIRQFEVATAHLWFEEPNDTKGKDRGAKMARRFATHPSIGERIERLARLNAGTVRLDDPLPPPPQSPGPSAPPPSSGPRGGSDALDPLRFPGTGGRHPGSPGASGPPPPPRS</sequence>
<comment type="subcellular location">
    <subcellularLocation>
        <location evidence="1 12">Cell membrane</location>
        <topology evidence="1 12">Multi-pass membrane protein</topology>
    </subcellularLocation>
</comment>
<dbReference type="RefSeq" id="WP_130648643.1">
    <property type="nucleotide sequence ID" value="NZ_BMHA01000005.1"/>
</dbReference>
<dbReference type="Gene3D" id="3.30.2010.10">
    <property type="entry name" value="Metalloproteases ('zincins'), catalytic domain"/>
    <property type="match status" value="1"/>
</dbReference>
<evidence type="ECO:0000256" key="6">
    <source>
        <dbReference type="ARBA" id="ARBA00022723"/>
    </source>
</evidence>
<dbReference type="GO" id="GO:0008270">
    <property type="term" value="F:zinc ion binding"/>
    <property type="evidence" value="ECO:0007669"/>
    <property type="project" value="UniProtKB-UniRule"/>
</dbReference>
<feature type="binding site" evidence="12">
    <location>
        <position position="255"/>
    </location>
    <ligand>
        <name>Zn(2+)</name>
        <dbReference type="ChEBI" id="CHEBI:29105"/>
        <note>catalytic</note>
    </ligand>
</feature>
<dbReference type="Proteomes" id="UP000650511">
    <property type="component" value="Unassembled WGS sequence"/>
</dbReference>
<protein>
    <recommendedName>
        <fullName evidence="12">Protease HtpX homolog</fullName>
        <ecNumber evidence="12">3.4.24.-</ecNumber>
    </recommendedName>
</protein>
<proteinExistence type="inferred from homology"/>
<dbReference type="PANTHER" id="PTHR43221">
    <property type="entry name" value="PROTEASE HTPX"/>
    <property type="match status" value="1"/>
</dbReference>
<evidence type="ECO:0000256" key="2">
    <source>
        <dbReference type="ARBA" id="ARBA00009779"/>
    </source>
</evidence>
<keyword evidence="3 12" id="KW-1003">Cell membrane</keyword>
<dbReference type="GO" id="GO:0006508">
    <property type="term" value="P:proteolysis"/>
    <property type="evidence" value="ECO:0007669"/>
    <property type="project" value="UniProtKB-KW"/>
</dbReference>
<organism evidence="15 16">
    <name type="scientific">Egicoccus halophilus</name>
    <dbReference type="NCBI Taxonomy" id="1670830"/>
    <lineage>
        <taxon>Bacteria</taxon>
        <taxon>Bacillati</taxon>
        <taxon>Actinomycetota</taxon>
        <taxon>Nitriliruptoria</taxon>
        <taxon>Egicoccales</taxon>
        <taxon>Egicoccaceae</taxon>
        <taxon>Egicoccus</taxon>
    </lineage>
</organism>
<feature type="region of interest" description="Disordered" evidence="13">
    <location>
        <begin position="338"/>
        <end position="396"/>
    </location>
</feature>
<evidence type="ECO:0000259" key="14">
    <source>
        <dbReference type="Pfam" id="PF01435"/>
    </source>
</evidence>
<feature type="transmembrane region" description="Helical" evidence="12">
    <location>
        <begin position="65"/>
        <end position="83"/>
    </location>
</feature>
<evidence type="ECO:0000256" key="10">
    <source>
        <dbReference type="ARBA" id="ARBA00023049"/>
    </source>
</evidence>
<feature type="transmembrane region" description="Helical" evidence="12">
    <location>
        <begin position="33"/>
        <end position="53"/>
    </location>
</feature>
<evidence type="ECO:0000256" key="13">
    <source>
        <dbReference type="SAM" id="MobiDB-lite"/>
    </source>
</evidence>
<feature type="compositionally biased region" description="Pro residues" evidence="13">
    <location>
        <begin position="343"/>
        <end position="360"/>
    </location>
</feature>
<evidence type="ECO:0000256" key="8">
    <source>
        <dbReference type="ARBA" id="ARBA00022833"/>
    </source>
</evidence>
<evidence type="ECO:0000256" key="1">
    <source>
        <dbReference type="ARBA" id="ARBA00004651"/>
    </source>
</evidence>
<dbReference type="HAMAP" id="MF_00188">
    <property type="entry name" value="Pept_M48_protease_HtpX"/>
    <property type="match status" value="1"/>
</dbReference>
<evidence type="ECO:0000256" key="4">
    <source>
        <dbReference type="ARBA" id="ARBA00022670"/>
    </source>
</evidence>
<dbReference type="GO" id="GO:0005886">
    <property type="term" value="C:plasma membrane"/>
    <property type="evidence" value="ECO:0007669"/>
    <property type="project" value="UniProtKB-SubCell"/>
</dbReference>
<evidence type="ECO:0000256" key="12">
    <source>
        <dbReference type="HAMAP-Rule" id="MF_00188"/>
    </source>
</evidence>
<comment type="similarity">
    <text evidence="2 12">Belongs to the peptidase M48B family.</text>
</comment>
<feature type="domain" description="Peptidase M48" evidence="14">
    <location>
        <begin position="104"/>
        <end position="332"/>
    </location>
</feature>
<gene>
    <name evidence="12 15" type="primary">htpX</name>
    <name evidence="15" type="ORF">GCM10011354_16960</name>
</gene>
<dbReference type="CDD" id="cd07340">
    <property type="entry name" value="M48B_Htpx_like"/>
    <property type="match status" value="1"/>
</dbReference>
<evidence type="ECO:0000256" key="11">
    <source>
        <dbReference type="ARBA" id="ARBA00023136"/>
    </source>
</evidence>
<evidence type="ECO:0000256" key="7">
    <source>
        <dbReference type="ARBA" id="ARBA00022801"/>
    </source>
</evidence>
<keyword evidence="16" id="KW-1185">Reference proteome</keyword>
<dbReference type="InterPro" id="IPR022919">
    <property type="entry name" value="Pept_M48_protease_HtpX"/>
</dbReference>
<dbReference type="EMBL" id="BMHA01000005">
    <property type="protein sequence ID" value="GGI06009.1"/>
    <property type="molecule type" value="Genomic_DNA"/>
</dbReference>
<evidence type="ECO:0000313" key="16">
    <source>
        <dbReference type="Proteomes" id="UP000650511"/>
    </source>
</evidence>
<keyword evidence="9 12" id="KW-1133">Transmembrane helix</keyword>